<evidence type="ECO:0008006" key="4">
    <source>
        <dbReference type="Google" id="ProtNLM"/>
    </source>
</evidence>
<sequence>MRSRLSCAVGVLLLSGLFGNAVWAEVALKDAKEIAGRWLLVSVAPGIDKPKIEENRTWEFRADGVVVTSGFNRHFKTDDTREFKYIVADGKLKLEEPGRPGKTSDYAIWEKSGDSMILKGGLEGFYFFKKK</sequence>
<dbReference type="Proteomes" id="UP000249396">
    <property type="component" value="Unassembled WGS sequence"/>
</dbReference>
<evidence type="ECO:0000313" key="3">
    <source>
        <dbReference type="Proteomes" id="UP000249396"/>
    </source>
</evidence>
<reference evidence="2 3" key="1">
    <citation type="journal article" date="2018" name="Aquat. Microb. Ecol.">
        <title>Gammaproteobacterial methanotrophs dominate.</title>
        <authorList>
            <person name="Rissanen A.J."/>
            <person name="Saarenheimo J."/>
            <person name="Tiirola M."/>
            <person name="Peura S."/>
            <person name="Aalto S.L."/>
            <person name="Karvinen A."/>
            <person name="Nykanen H."/>
        </authorList>
    </citation>
    <scope>NUCLEOTIDE SEQUENCE [LARGE SCALE GENOMIC DNA]</scope>
    <source>
        <strain evidence="2">AMbin10</strain>
    </source>
</reference>
<accession>A0A2W4RCD2</accession>
<comment type="caution">
    <text evidence="2">The sequence shown here is derived from an EMBL/GenBank/DDBJ whole genome shotgun (WGS) entry which is preliminary data.</text>
</comment>
<dbReference type="EMBL" id="QJPH01000268">
    <property type="protein sequence ID" value="PZN81532.1"/>
    <property type="molecule type" value="Genomic_DNA"/>
</dbReference>
<evidence type="ECO:0000256" key="1">
    <source>
        <dbReference type="SAM" id="SignalP"/>
    </source>
</evidence>
<evidence type="ECO:0000313" key="2">
    <source>
        <dbReference type="EMBL" id="PZN81532.1"/>
    </source>
</evidence>
<protein>
    <recommendedName>
        <fullName evidence="4">Lipocalin-like domain-containing protein</fullName>
    </recommendedName>
</protein>
<name>A0A2W4RCD2_9GAMM</name>
<feature type="signal peptide" evidence="1">
    <location>
        <begin position="1"/>
        <end position="24"/>
    </location>
</feature>
<feature type="chain" id="PRO_5015932616" description="Lipocalin-like domain-containing protein" evidence="1">
    <location>
        <begin position="25"/>
        <end position="131"/>
    </location>
</feature>
<dbReference type="AlphaFoldDB" id="A0A2W4RCD2"/>
<organism evidence="2 3">
    <name type="scientific">Candidatus Methylumidiphilus alinenensis</name>
    <dbReference type="NCBI Taxonomy" id="2202197"/>
    <lineage>
        <taxon>Bacteria</taxon>
        <taxon>Pseudomonadati</taxon>
        <taxon>Pseudomonadota</taxon>
        <taxon>Gammaproteobacteria</taxon>
        <taxon>Methylococcales</taxon>
        <taxon>Candidatus Methylumidiphilus</taxon>
    </lineage>
</organism>
<gene>
    <name evidence="2" type="ORF">DM484_08420</name>
</gene>
<proteinExistence type="predicted"/>
<keyword evidence="1" id="KW-0732">Signal</keyword>